<dbReference type="EMBL" id="VJMH01003918">
    <property type="protein sequence ID" value="KAF0704389.1"/>
    <property type="molecule type" value="Genomic_DNA"/>
</dbReference>
<name>A0A6A4Z389_9STRA</name>
<accession>A0A6A4Z389</accession>
<dbReference type="InterPro" id="IPR029071">
    <property type="entry name" value="Ubiquitin-like_domsf"/>
</dbReference>
<proteinExistence type="predicted"/>
<evidence type="ECO:0000313" key="1">
    <source>
        <dbReference type="EMBL" id="KAF0704389.1"/>
    </source>
</evidence>
<dbReference type="SUPFAM" id="SSF54236">
    <property type="entry name" value="Ubiquitin-like"/>
    <property type="match status" value="1"/>
</dbReference>
<evidence type="ECO:0008006" key="2">
    <source>
        <dbReference type="Google" id="ProtNLM"/>
    </source>
</evidence>
<comment type="caution">
    <text evidence="1">The sequence shown here is derived from an EMBL/GenBank/DDBJ whole genome shotgun (WGS) entry which is preliminary data.</text>
</comment>
<feature type="non-terminal residue" evidence="1">
    <location>
        <position position="99"/>
    </location>
</feature>
<reference evidence="1" key="1">
    <citation type="submission" date="2019-06" db="EMBL/GenBank/DDBJ databases">
        <title>Genomics analysis of Aphanomyces spp. identifies a new class of oomycete effector associated with host adaptation.</title>
        <authorList>
            <person name="Gaulin E."/>
        </authorList>
    </citation>
    <scope>NUCLEOTIDE SEQUENCE</scope>
    <source>
        <strain evidence="1">CBS 578.67</strain>
    </source>
</reference>
<sequence length="99" mass="10680">MVLASIKFQDVFLTGQVETHVVDLDISVTRVMDILIGKAGQQGQLAQFMRFKFVYCGRELEQGSSDTLRSMGVVPGATVGYTIVTPPVTVTVRTADGVS</sequence>
<organism evidence="1">
    <name type="scientific">Aphanomyces stellatus</name>
    <dbReference type="NCBI Taxonomy" id="120398"/>
    <lineage>
        <taxon>Eukaryota</taxon>
        <taxon>Sar</taxon>
        <taxon>Stramenopiles</taxon>
        <taxon>Oomycota</taxon>
        <taxon>Saprolegniomycetes</taxon>
        <taxon>Saprolegniales</taxon>
        <taxon>Verrucalvaceae</taxon>
        <taxon>Aphanomyces</taxon>
    </lineage>
</organism>
<dbReference type="AlphaFoldDB" id="A0A6A4Z389"/>
<dbReference type="OrthoDB" id="1885901at2759"/>
<gene>
    <name evidence="1" type="ORF">As57867_007334</name>
</gene>
<protein>
    <recommendedName>
        <fullName evidence="2">Ubiquitin-like domain-containing protein</fullName>
    </recommendedName>
</protein>